<protein>
    <submittedName>
        <fullName evidence="2">Uncharacterized protein</fullName>
    </submittedName>
</protein>
<dbReference type="RefSeq" id="WP_190836217.1">
    <property type="nucleotide sequence ID" value="NZ_CAWPPI010000106.1"/>
</dbReference>
<evidence type="ECO:0000256" key="1">
    <source>
        <dbReference type="SAM" id="MobiDB-lite"/>
    </source>
</evidence>
<gene>
    <name evidence="2" type="ORF">ICL16_35155</name>
</gene>
<sequence>MIATTTTNQIFDTKSALWEELSDAQAQSASGGLAAIFGSGGVTFSLQGLPSGNSPVRIPVTSQPTR</sequence>
<organism evidence="2 3">
    <name type="scientific">Iningainema tapete BLCC-T55</name>
    <dbReference type="NCBI Taxonomy" id="2748662"/>
    <lineage>
        <taxon>Bacteria</taxon>
        <taxon>Bacillati</taxon>
        <taxon>Cyanobacteriota</taxon>
        <taxon>Cyanophyceae</taxon>
        <taxon>Nostocales</taxon>
        <taxon>Scytonemataceae</taxon>
        <taxon>Iningainema tapete</taxon>
    </lineage>
</organism>
<keyword evidence="3" id="KW-1185">Reference proteome</keyword>
<accession>A0A8J6XJH5</accession>
<name>A0A8J6XJH5_9CYAN</name>
<dbReference type="Proteomes" id="UP000629098">
    <property type="component" value="Unassembled WGS sequence"/>
</dbReference>
<dbReference type="AlphaFoldDB" id="A0A8J6XJH5"/>
<reference evidence="2" key="1">
    <citation type="submission" date="2020-09" db="EMBL/GenBank/DDBJ databases">
        <title>Iningainema tapete sp. nov. (Scytonemataceae, Cyanobacteria) from greenhouses in central Florida (USA) produces two types of nodularin with biosynthetic potential for microcystin-LR and anabaenopeptins.</title>
        <authorList>
            <person name="Berthold D.E."/>
            <person name="Lefler F.W."/>
            <person name="Huang I.-S."/>
            <person name="Abdulla H."/>
            <person name="Zimba P.V."/>
            <person name="Laughinghouse H.D. IV."/>
        </authorList>
    </citation>
    <scope>NUCLEOTIDE SEQUENCE</scope>
    <source>
        <strain evidence="2">BLCCT55</strain>
    </source>
</reference>
<proteinExistence type="predicted"/>
<evidence type="ECO:0000313" key="3">
    <source>
        <dbReference type="Proteomes" id="UP000629098"/>
    </source>
</evidence>
<feature type="region of interest" description="Disordered" evidence="1">
    <location>
        <begin position="47"/>
        <end position="66"/>
    </location>
</feature>
<evidence type="ECO:0000313" key="2">
    <source>
        <dbReference type="EMBL" id="MBD2777144.1"/>
    </source>
</evidence>
<comment type="caution">
    <text evidence="2">The sequence shown here is derived from an EMBL/GenBank/DDBJ whole genome shotgun (WGS) entry which is preliminary data.</text>
</comment>
<dbReference type="EMBL" id="JACXAE010000106">
    <property type="protein sequence ID" value="MBD2777144.1"/>
    <property type="molecule type" value="Genomic_DNA"/>
</dbReference>